<comment type="caution">
    <text evidence="3">The sequence shown here is derived from an EMBL/GenBank/DDBJ whole genome shotgun (WGS) entry which is preliminary data.</text>
</comment>
<feature type="transmembrane region" description="Helical" evidence="1">
    <location>
        <begin position="12"/>
        <end position="32"/>
    </location>
</feature>
<dbReference type="Proteomes" id="UP000264215">
    <property type="component" value="Unassembled WGS sequence"/>
</dbReference>
<name>A0A101GYE8_9BACT</name>
<gene>
    <name evidence="2" type="ORF">DIT26_08830</name>
    <name evidence="3" type="ORF">XD86_1035</name>
    <name evidence="4" type="ORF">XE02_1404</name>
</gene>
<protein>
    <submittedName>
        <fullName evidence="3">Uncharacterized protein</fullName>
    </submittedName>
</protein>
<dbReference type="EMBL" id="LGGH01000164">
    <property type="protein sequence ID" value="KUK66824.1"/>
    <property type="molecule type" value="Genomic_DNA"/>
</dbReference>
<reference evidence="2 7" key="3">
    <citation type="journal article" date="2018" name="Nat. Biotechnol.">
        <title>A standardized bacterial taxonomy based on genome phylogeny substantially revises the tree of life.</title>
        <authorList>
            <person name="Parks D.H."/>
            <person name="Chuvochina M."/>
            <person name="Waite D.W."/>
            <person name="Rinke C."/>
            <person name="Skarshewski A."/>
            <person name="Chaumeil P.A."/>
            <person name="Hugenholtz P."/>
        </authorList>
    </citation>
    <scope>NUCLEOTIDE SEQUENCE [LARGE SCALE GENOMIC DNA]</scope>
    <source>
        <strain evidence="2">UBA9905</strain>
    </source>
</reference>
<evidence type="ECO:0000313" key="6">
    <source>
        <dbReference type="Proteomes" id="UP000055014"/>
    </source>
</evidence>
<evidence type="ECO:0000313" key="7">
    <source>
        <dbReference type="Proteomes" id="UP000264215"/>
    </source>
</evidence>
<keyword evidence="1" id="KW-1133">Transmembrane helix</keyword>
<evidence type="ECO:0000313" key="3">
    <source>
        <dbReference type="EMBL" id="KUK66824.1"/>
    </source>
</evidence>
<dbReference type="EMBL" id="DQBS01000197">
    <property type="protein sequence ID" value="HCO70656.1"/>
    <property type="molecule type" value="Genomic_DNA"/>
</dbReference>
<dbReference type="Proteomes" id="UP000054260">
    <property type="component" value="Unassembled WGS sequence"/>
</dbReference>
<reference evidence="3" key="1">
    <citation type="journal article" date="2015" name="MBio">
        <title>Genome-resolved metagenomic analysis reveals roles for candidate phyla and other microbial community members in biogeochemical transformations in oil reservoirs.</title>
        <authorList>
            <person name="Hu P."/>
            <person name="Tom L."/>
            <person name="Singh A."/>
            <person name="Thomas B.C."/>
            <person name="Baker B.J."/>
            <person name="Piceno Y.M."/>
            <person name="Andersen G.L."/>
            <person name="Banfield J.F."/>
        </authorList>
    </citation>
    <scope>NUCLEOTIDE SEQUENCE [LARGE SCALE GENOMIC DNA]</scope>
    <source>
        <strain evidence="3">46_47</strain>
        <strain evidence="4">46_70</strain>
    </source>
</reference>
<proteinExistence type="predicted"/>
<keyword evidence="1" id="KW-0812">Transmembrane</keyword>
<evidence type="ECO:0000313" key="2">
    <source>
        <dbReference type="EMBL" id="HCO70656.1"/>
    </source>
</evidence>
<dbReference type="EMBL" id="LGGW01000173">
    <property type="protein sequence ID" value="KUK86107.1"/>
    <property type="molecule type" value="Genomic_DNA"/>
</dbReference>
<organism evidence="3 5">
    <name type="scientific">Mesotoga infera</name>
    <dbReference type="NCBI Taxonomy" id="1236046"/>
    <lineage>
        <taxon>Bacteria</taxon>
        <taxon>Thermotogati</taxon>
        <taxon>Thermotogota</taxon>
        <taxon>Thermotogae</taxon>
        <taxon>Kosmotogales</taxon>
        <taxon>Kosmotogaceae</taxon>
        <taxon>Mesotoga</taxon>
    </lineage>
</organism>
<reference evidence="5 6" key="2">
    <citation type="journal article" date="2015" name="MBio">
        <title>Genome-Resolved Metagenomic Analysis Reveals Roles for Candidate Phyla and Other Microbial Community Members in Biogeochemical Transformations in Oil Reservoirs.</title>
        <authorList>
            <person name="Hu P."/>
            <person name="Tom L."/>
            <person name="Singh A."/>
            <person name="Thomas B.C."/>
            <person name="Baker B.J."/>
            <person name="Piceno Y.M."/>
            <person name="Andersen G.L."/>
            <person name="Banfield J.F."/>
        </authorList>
    </citation>
    <scope>NUCLEOTIDE SEQUENCE [LARGE SCALE GENOMIC DNA]</scope>
</reference>
<accession>A0A101GYE8</accession>
<dbReference type="PATRIC" id="fig|1236046.5.peg.1426"/>
<evidence type="ECO:0000256" key="1">
    <source>
        <dbReference type="SAM" id="Phobius"/>
    </source>
</evidence>
<dbReference type="AlphaFoldDB" id="A0A101GYE8"/>
<evidence type="ECO:0000313" key="4">
    <source>
        <dbReference type="EMBL" id="KUK86107.1"/>
    </source>
</evidence>
<sequence length="212" mass="23917">MAKRRRTSPALAIGLFLIMAAIIGFVFSLIAVNRVGQMRAELVQMRRQYDEELQAIEDDFKAKLTSVERLLGSGGTLEQYIIAKNYLSNTAVDLEAIITEAQNAKDRPYFRIFVTGTKDIWVGMKKASTDSTYFFQKNFAPGLSQEKFYYFKNPEIETKYTLMVGKDAYVRTGAPESVYLIFFGFDSGKLARMPSVEVTNITSAFNLYIPGS</sequence>
<dbReference type="Proteomes" id="UP000055014">
    <property type="component" value="Unassembled WGS sequence"/>
</dbReference>
<evidence type="ECO:0000313" key="5">
    <source>
        <dbReference type="Proteomes" id="UP000054260"/>
    </source>
</evidence>
<keyword evidence="1" id="KW-0472">Membrane</keyword>